<organism evidence="1 2">
    <name type="scientific">Eumeta variegata</name>
    <name type="common">Bagworm moth</name>
    <name type="synonym">Eumeta japonica</name>
    <dbReference type="NCBI Taxonomy" id="151549"/>
    <lineage>
        <taxon>Eukaryota</taxon>
        <taxon>Metazoa</taxon>
        <taxon>Ecdysozoa</taxon>
        <taxon>Arthropoda</taxon>
        <taxon>Hexapoda</taxon>
        <taxon>Insecta</taxon>
        <taxon>Pterygota</taxon>
        <taxon>Neoptera</taxon>
        <taxon>Endopterygota</taxon>
        <taxon>Lepidoptera</taxon>
        <taxon>Glossata</taxon>
        <taxon>Ditrysia</taxon>
        <taxon>Tineoidea</taxon>
        <taxon>Psychidae</taxon>
        <taxon>Oiketicinae</taxon>
        <taxon>Eumeta</taxon>
    </lineage>
</organism>
<proteinExistence type="predicted"/>
<accession>A0A4C1SI23</accession>
<dbReference type="OrthoDB" id="5989194at2759"/>
<keyword evidence="2" id="KW-1185">Reference proteome</keyword>
<dbReference type="AlphaFoldDB" id="A0A4C1SI23"/>
<evidence type="ECO:0000313" key="1">
    <source>
        <dbReference type="EMBL" id="GBP00848.1"/>
    </source>
</evidence>
<comment type="caution">
    <text evidence="1">The sequence shown here is derived from an EMBL/GenBank/DDBJ whole genome shotgun (WGS) entry which is preliminary data.</text>
</comment>
<evidence type="ECO:0000313" key="2">
    <source>
        <dbReference type="Proteomes" id="UP000299102"/>
    </source>
</evidence>
<sequence>MKRNITQMKAKIERDGASSDFTILECRLQILESYFKQISHIQSQIEKLDETDAARSDVEELFISAKAPLALPVIEPFPVIESNYQKAFDHLVKRYDNKTLIFIDNIKSLFSLAAITKPNAVALRSILDSVSALQLVAH</sequence>
<reference evidence="1 2" key="1">
    <citation type="journal article" date="2019" name="Commun. Biol.">
        <title>The bagworm genome reveals a unique fibroin gene that provides high tensile strength.</title>
        <authorList>
            <person name="Kono N."/>
            <person name="Nakamura H."/>
            <person name="Ohtoshi R."/>
            <person name="Tomita M."/>
            <person name="Numata K."/>
            <person name="Arakawa K."/>
        </authorList>
    </citation>
    <scope>NUCLEOTIDE SEQUENCE [LARGE SCALE GENOMIC DNA]</scope>
</reference>
<protein>
    <submittedName>
        <fullName evidence="1">Uncharacterized protein</fullName>
    </submittedName>
</protein>
<gene>
    <name evidence="1" type="ORF">EVAR_101378_1</name>
</gene>
<dbReference type="Pfam" id="PF03564">
    <property type="entry name" value="DUF1759"/>
    <property type="match status" value="1"/>
</dbReference>
<dbReference type="InterPro" id="IPR005312">
    <property type="entry name" value="DUF1759"/>
</dbReference>
<name>A0A4C1SI23_EUMVA</name>
<dbReference type="Proteomes" id="UP000299102">
    <property type="component" value="Unassembled WGS sequence"/>
</dbReference>
<dbReference type="EMBL" id="BGZK01006821">
    <property type="protein sequence ID" value="GBP00848.1"/>
    <property type="molecule type" value="Genomic_DNA"/>
</dbReference>